<sequence>MCALFMQLEGGAGRPAAVSAGPFRGASLPEGRADLCVQFFLVARASEVVGRAVGPVAHVARRAVSTRSNNFHLNASLGGGRARRHGATASGRRCRGNVDIVKEQFIFLIALNEIYFPFDRLYGNFAGDGPRGGGAGAGGRAGAGVGARALACGPESRCDALAINACGRCGAAADDKFLDSFPRRRRRRVALTNFVSFCAKLIITPARGGRRRGGVALLTSFQRPF</sequence>
<protein>
    <submittedName>
        <fullName evidence="1">Uncharacterized protein</fullName>
    </submittedName>
</protein>
<evidence type="ECO:0000313" key="2">
    <source>
        <dbReference type="Proteomes" id="UP000299102"/>
    </source>
</evidence>
<reference evidence="1 2" key="1">
    <citation type="journal article" date="2019" name="Commun. Biol.">
        <title>The bagworm genome reveals a unique fibroin gene that provides high tensile strength.</title>
        <authorList>
            <person name="Kono N."/>
            <person name="Nakamura H."/>
            <person name="Ohtoshi R."/>
            <person name="Tomita M."/>
            <person name="Numata K."/>
            <person name="Arakawa K."/>
        </authorList>
    </citation>
    <scope>NUCLEOTIDE SEQUENCE [LARGE SCALE GENOMIC DNA]</scope>
</reference>
<accession>A0A4C1XXW0</accession>
<evidence type="ECO:0000313" key="1">
    <source>
        <dbReference type="EMBL" id="GBP68030.1"/>
    </source>
</evidence>
<name>A0A4C1XXW0_EUMVA</name>
<dbReference type="AlphaFoldDB" id="A0A4C1XXW0"/>
<comment type="caution">
    <text evidence="1">The sequence shown here is derived from an EMBL/GenBank/DDBJ whole genome shotgun (WGS) entry which is preliminary data.</text>
</comment>
<organism evidence="1 2">
    <name type="scientific">Eumeta variegata</name>
    <name type="common">Bagworm moth</name>
    <name type="synonym">Eumeta japonica</name>
    <dbReference type="NCBI Taxonomy" id="151549"/>
    <lineage>
        <taxon>Eukaryota</taxon>
        <taxon>Metazoa</taxon>
        <taxon>Ecdysozoa</taxon>
        <taxon>Arthropoda</taxon>
        <taxon>Hexapoda</taxon>
        <taxon>Insecta</taxon>
        <taxon>Pterygota</taxon>
        <taxon>Neoptera</taxon>
        <taxon>Endopterygota</taxon>
        <taxon>Lepidoptera</taxon>
        <taxon>Glossata</taxon>
        <taxon>Ditrysia</taxon>
        <taxon>Tineoidea</taxon>
        <taxon>Psychidae</taxon>
        <taxon>Oiketicinae</taxon>
        <taxon>Eumeta</taxon>
    </lineage>
</organism>
<dbReference type="Proteomes" id="UP000299102">
    <property type="component" value="Unassembled WGS sequence"/>
</dbReference>
<dbReference type="EMBL" id="BGZK01000999">
    <property type="protein sequence ID" value="GBP68030.1"/>
    <property type="molecule type" value="Genomic_DNA"/>
</dbReference>
<keyword evidence="2" id="KW-1185">Reference proteome</keyword>
<proteinExistence type="predicted"/>
<gene>
    <name evidence="1" type="ORF">EVAR_103990_1</name>
</gene>